<dbReference type="GO" id="GO:0051012">
    <property type="term" value="P:microtubule sliding"/>
    <property type="evidence" value="ECO:0007669"/>
    <property type="project" value="UniProtKB-UniRule"/>
</dbReference>
<dbReference type="PROSITE" id="PS50294">
    <property type="entry name" value="WD_REPEATS_REGION"/>
    <property type="match status" value="6"/>
</dbReference>
<evidence type="ECO:0000256" key="9">
    <source>
        <dbReference type="ARBA" id="ARBA00023212"/>
    </source>
</evidence>
<feature type="domain" description="PAC1-like LisH-like dimerisation" evidence="13">
    <location>
        <begin position="91"/>
        <end position="117"/>
    </location>
</feature>
<dbReference type="GO" id="GO:0005874">
    <property type="term" value="C:microtubule"/>
    <property type="evidence" value="ECO:0007669"/>
    <property type="project" value="UniProtKB-KW"/>
</dbReference>
<dbReference type="Pfam" id="PF00400">
    <property type="entry name" value="WD40"/>
    <property type="match status" value="7"/>
</dbReference>
<keyword evidence="3 12" id="KW-0853">WD repeat</keyword>
<evidence type="ECO:0000256" key="11">
    <source>
        <dbReference type="HAMAP-Rule" id="MF_03141"/>
    </source>
</evidence>
<keyword evidence="1 11" id="KW-0813">Transport</keyword>
<comment type="subunit">
    <text evidence="11">May be a component of a dynein regulatory complex composed of at least lis-1 and nud-2. Interacts with nud-2.</text>
</comment>
<dbReference type="InterPro" id="IPR017252">
    <property type="entry name" value="Dynein_regulator_LIS1"/>
</dbReference>
<dbReference type="InterPro" id="IPR056795">
    <property type="entry name" value="PAC1-like_LisH-like_dom"/>
</dbReference>
<name>A0A915NI26_9BILA</name>
<evidence type="ECO:0000256" key="3">
    <source>
        <dbReference type="ARBA" id="ARBA00022574"/>
    </source>
</evidence>
<dbReference type="AlphaFoldDB" id="A0A915NI26"/>
<dbReference type="Gene3D" id="2.130.10.10">
    <property type="entry name" value="YVTN repeat-like/Quinoprotein amine dehydrogenase"/>
    <property type="match status" value="1"/>
</dbReference>
<dbReference type="InterPro" id="IPR006594">
    <property type="entry name" value="LisH"/>
</dbReference>
<keyword evidence="14" id="KW-1185">Reference proteome</keyword>
<feature type="repeat" description="WD" evidence="12">
    <location>
        <begin position="398"/>
        <end position="421"/>
    </location>
</feature>
<evidence type="ECO:0000256" key="2">
    <source>
        <dbReference type="ARBA" id="ARBA00022490"/>
    </source>
</evidence>
<dbReference type="InterPro" id="IPR001680">
    <property type="entry name" value="WD40_rpt"/>
</dbReference>
<proteinExistence type="inferred from homology"/>
<evidence type="ECO:0000259" key="13">
    <source>
        <dbReference type="Pfam" id="PF24951"/>
    </source>
</evidence>
<evidence type="ECO:0000256" key="1">
    <source>
        <dbReference type="ARBA" id="ARBA00022448"/>
    </source>
</evidence>
<evidence type="ECO:0000256" key="5">
    <source>
        <dbReference type="ARBA" id="ARBA00022701"/>
    </source>
</evidence>
<evidence type="ECO:0000256" key="12">
    <source>
        <dbReference type="PROSITE-ProRule" id="PRU00221"/>
    </source>
</evidence>
<dbReference type="SUPFAM" id="SSF50978">
    <property type="entry name" value="WD40 repeat-like"/>
    <property type="match status" value="1"/>
</dbReference>
<keyword evidence="5 11" id="KW-0493">Microtubule</keyword>
<feature type="repeat" description="WD" evidence="12">
    <location>
        <begin position="422"/>
        <end position="463"/>
    </location>
</feature>
<dbReference type="Gene3D" id="1.20.960.30">
    <property type="match status" value="1"/>
</dbReference>
<evidence type="ECO:0000313" key="14">
    <source>
        <dbReference type="Proteomes" id="UP000887560"/>
    </source>
</evidence>
<dbReference type="Proteomes" id="UP000887560">
    <property type="component" value="Unplaced"/>
</dbReference>
<dbReference type="InterPro" id="IPR020472">
    <property type="entry name" value="WD40_PAC1"/>
</dbReference>
<dbReference type="PROSITE" id="PS50082">
    <property type="entry name" value="WD_REPEATS_2"/>
    <property type="match status" value="7"/>
</dbReference>
<comment type="domain">
    <text evidence="11">Dimerization mediated by the LisH domain may be required to activate dynein.</text>
</comment>
<feature type="repeat" description="WD" evidence="12">
    <location>
        <begin position="229"/>
        <end position="261"/>
    </location>
</feature>
<dbReference type="GO" id="GO:0005875">
    <property type="term" value="C:microtubule associated complex"/>
    <property type="evidence" value="ECO:0007669"/>
    <property type="project" value="UniProtKB-UniRule"/>
</dbReference>
<comment type="subcellular location">
    <subcellularLocation>
        <location evidence="11">Cytoplasm</location>
        <location evidence="11">Cytoskeleton</location>
    </subcellularLocation>
    <subcellularLocation>
        <location evidence="11">Cytoplasm</location>
        <location evidence="11">Cytoskeleton</location>
        <location evidence="11">Microtubule organizing center</location>
        <location evidence="11">Centrosome</location>
    </subcellularLocation>
    <text evidence="11">Localizes to the plus end of microtubules and to the centrosome.</text>
</comment>
<keyword evidence="9 11" id="KW-0206">Cytoskeleton</keyword>
<dbReference type="GO" id="GO:0051301">
    <property type="term" value="P:cell division"/>
    <property type="evidence" value="ECO:0007669"/>
    <property type="project" value="UniProtKB-KW"/>
</dbReference>
<evidence type="ECO:0000256" key="4">
    <source>
        <dbReference type="ARBA" id="ARBA00022618"/>
    </source>
</evidence>
<protein>
    <recommendedName>
        <fullName evidence="11">Lissencephaly-1 homolog</fullName>
    </recommendedName>
</protein>
<dbReference type="PROSITE" id="PS00678">
    <property type="entry name" value="WD_REPEATS_1"/>
    <property type="match status" value="3"/>
</dbReference>
<keyword evidence="7 11" id="KW-0498">Mitosis</keyword>
<evidence type="ECO:0000256" key="8">
    <source>
        <dbReference type="ARBA" id="ARBA00023054"/>
    </source>
</evidence>
<dbReference type="GO" id="GO:0005737">
    <property type="term" value="C:cytoplasm"/>
    <property type="evidence" value="ECO:0007669"/>
    <property type="project" value="UniProtKB-UniRule"/>
</dbReference>
<dbReference type="GO" id="GO:0005813">
    <property type="term" value="C:centrosome"/>
    <property type="evidence" value="ECO:0007669"/>
    <property type="project" value="UniProtKB-SubCell"/>
</dbReference>
<dbReference type="PROSITE" id="PS50896">
    <property type="entry name" value="LISH"/>
    <property type="match status" value="1"/>
</dbReference>
<dbReference type="PIRSF" id="PIRSF037647">
    <property type="entry name" value="Dynein_regulator_Lis1"/>
    <property type="match status" value="1"/>
</dbReference>
<keyword evidence="6" id="KW-0677">Repeat</keyword>
<dbReference type="InterPro" id="IPR019775">
    <property type="entry name" value="WD40_repeat_CS"/>
</dbReference>
<evidence type="ECO:0000256" key="7">
    <source>
        <dbReference type="ARBA" id="ARBA00022776"/>
    </source>
</evidence>
<accession>A0A915NI26</accession>
<dbReference type="SMART" id="SM00320">
    <property type="entry name" value="WD40"/>
    <property type="match status" value="7"/>
</dbReference>
<keyword evidence="8 11" id="KW-0175">Coiled coil</keyword>
<dbReference type="SMART" id="SM00667">
    <property type="entry name" value="LisH"/>
    <property type="match status" value="1"/>
</dbReference>
<comment type="function">
    <text evidence="11">Positively regulates the activity of the minus-end directed microtubule motor protein dynein. May enhance dynein-mediated microtubule sliding by targeting dynein to the microtubule plus end. Required for several dynein- and microtubule-dependent processes.</text>
</comment>
<dbReference type="InterPro" id="IPR015943">
    <property type="entry name" value="WD40/YVTN_repeat-like_dom_sf"/>
</dbReference>
<feature type="repeat" description="WD" evidence="12">
    <location>
        <begin position="314"/>
        <end position="355"/>
    </location>
</feature>
<evidence type="ECO:0000256" key="6">
    <source>
        <dbReference type="ARBA" id="ARBA00022737"/>
    </source>
</evidence>
<evidence type="ECO:0000256" key="10">
    <source>
        <dbReference type="ARBA" id="ARBA00023306"/>
    </source>
</evidence>
<dbReference type="PANTHER" id="PTHR22847:SF637">
    <property type="entry name" value="WD REPEAT DOMAIN 5B"/>
    <property type="match status" value="1"/>
</dbReference>
<sequence>MQTEASEGAGKEASCERKEPIANLSFKIPRFTPLRTAVSVGFVVALFFLKISESKKYFESRSKEFKHNYTLEDLSEIKDKSQNGNAFKATNQAIVDYLESHGYNQTASVFRQEANDENADPARKAQSAGLLEKKWTLTIRLQQKILNLEEKLKQVEKEAVYGGSTISRDNRRVQEDWIPRPPERYQLTGHRLPVTKVIFHPLFNLVASSSEDCTIKVWDFESGEFERTLKGHTDTVQDIVFNSSGKLLASCSADMSIKIWDFVTTYECLKTLKGHEHNISSIAFLPNSDFILSGSRDKLIKLWDVTNGYCVQNFSKHTEWVRVVLVNEEGTYFASCSSDKSIIVWCLATKTPKATLIGHEHVVEALHWVPEKNCGQILSSEQSTMEGVNGKSEQTVLLLISASRDRSIKFWDVFAGTCLFSLIGHDNWVTGIKLHPNGKLVVSVSDDKTIRVWSLEHRRCIKTIQQAHEQFITSVDFHQKLPFVVTSSVDTTVKVWECR</sequence>
<dbReference type="SUPFAM" id="SSF109925">
    <property type="entry name" value="Lissencephaly-1 protein (Lis-1, PAF-AH alpha) N-terminal domain"/>
    <property type="match status" value="1"/>
</dbReference>
<evidence type="ECO:0000313" key="15">
    <source>
        <dbReference type="WBParaSite" id="scf7180000418870.g3043"/>
    </source>
</evidence>
<dbReference type="PANTHER" id="PTHR22847">
    <property type="entry name" value="WD40 REPEAT PROTEIN"/>
    <property type="match status" value="1"/>
</dbReference>
<keyword evidence="4 11" id="KW-0132">Cell division</keyword>
<dbReference type="InterPro" id="IPR036322">
    <property type="entry name" value="WD40_repeat_dom_sf"/>
</dbReference>
<feature type="repeat" description="WD" evidence="12">
    <location>
        <begin position="187"/>
        <end position="228"/>
    </location>
</feature>
<dbReference type="CDD" id="cd00200">
    <property type="entry name" value="WD40"/>
    <property type="match status" value="1"/>
</dbReference>
<feature type="repeat" description="WD" evidence="12">
    <location>
        <begin position="465"/>
        <end position="499"/>
    </location>
</feature>
<comment type="similarity">
    <text evidence="11">Belongs to the WD repeat LIS1/nudF family.</text>
</comment>
<keyword evidence="10 11" id="KW-0131">Cell cycle</keyword>
<dbReference type="GO" id="GO:0070840">
    <property type="term" value="F:dynein complex binding"/>
    <property type="evidence" value="ECO:0007669"/>
    <property type="project" value="UniProtKB-UniRule"/>
</dbReference>
<dbReference type="PRINTS" id="PR00320">
    <property type="entry name" value="GPROTEINBRPT"/>
</dbReference>
<dbReference type="Pfam" id="PF24951">
    <property type="entry name" value="LisH_PAC1"/>
    <property type="match status" value="1"/>
</dbReference>
<dbReference type="GO" id="GO:1990234">
    <property type="term" value="C:transferase complex"/>
    <property type="evidence" value="ECO:0007669"/>
    <property type="project" value="UniProtKB-ARBA"/>
</dbReference>
<dbReference type="HAMAP" id="MF_03141">
    <property type="entry name" value="lis1"/>
    <property type="match status" value="1"/>
</dbReference>
<dbReference type="WBParaSite" id="scf7180000418870.g3043">
    <property type="protein sequence ID" value="scf7180000418870.g3043"/>
    <property type="gene ID" value="scf7180000418870.g3043"/>
</dbReference>
<dbReference type="InterPro" id="IPR037190">
    <property type="entry name" value="LIS1_N"/>
</dbReference>
<keyword evidence="2 11" id="KW-0963">Cytoplasm</keyword>
<organism evidence="14 15">
    <name type="scientific">Meloidogyne floridensis</name>
    <dbReference type="NCBI Taxonomy" id="298350"/>
    <lineage>
        <taxon>Eukaryota</taxon>
        <taxon>Metazoa</taxon>
        <taxon>Ecdysozoa</taxon>
        <taxon>Nematoda</taxon>
        <taxon>Chromadorea</taxon>
        <taxon>Rhabditida</taxon>
        <taxon>Tylenchina</taxon>
        <taxon>Tylenchomorpha</taxon>
        <taxon>Tylenchoidea</taxon>
        <taxon>Meloidogynidae</taxon>
        <taxon>Meloidogyninae</taxon>
        <taxon>Meloidogyne</taxon>
    </lineage>
</organism>
<reference evidence="15" key="1">
    <citation type="submission" date="2022-11" db="UniProtKB">
        <authorList>
            <consortium name="WormBaseParasite"/>
        </authorList>
    </citation>
    <scope>IDENTIFICATION</scope>
</reference>
<dbReference type="GO" id="GO:0000132">
    <property type="term" value="P:establishment of mitotic spindle orientation"/>
    <property type="evidence" value="ECO:0007669"/>
    <property type="project" value="UniProtKB-UniRule"/>
</dbReference>
<feature type="repeat" description="WD" evidence="12">
    <location>
        <begin position="272"/>
        <end position="313"/>
    </location>
</feature>